<dbReference type="PANTHER" id="PTHR32099:SF42">
    <property type="entry name" value="CYSTEINE-RICH RECEPTOR-LIKE PROTEIN KINASE 9-RELATED"/>
    <property type="match status" value="1"/>
</dbReference>
<dbReference type="InterPro" id="IPR001245">
    <property type="entry name" value="Ser-Thr/Tyr_kinase_cat_dom"/>
</dbReference>
<protein>
    <recommendedName>
        <fullName evidence="3">Gnk2-homologous domain-containing protein</fullName>
    </recommendedName>
</protein>
<dbReference type="PANTHER" id="PTHR32099">
    <property type="entry name" value="CYSTEINE-RICH REPEAT SECRETORY PROTEIN"/>
    <property type="match status" value="1"/>
</dbReference>
<keyword evidence="1" id="KW-0732">Signal</keyword>
<dbReference type="InterPro" id="IPR011009">
    <property type="entry name" value="Kinase-like_dom_sf"/>
</dbReference>
<keyword evidence="5" id="KW-1185">Reference proteome</keyword>
<dbReference type="FunFam" id="3.30.430.20:FF:000003">
    <property type="entry name" value="Cysteine-rich RLK (RECEPTOR-like protein kinase) 10"/>
    <property type="match status" value="1"/>
</dbReference>
<dbReference type="SUPFAM" id="SSF56112">
    <property type="entry name" value="Protein kinase-like (PK-like)"/>
    <property type="match status" value="1"/>
</dbReference>
<dbReference type="Gene3D" id="1.10.510.10">
    <property type="entry name" value="Transferase(Phosphotransferase) domain 1"/>
    <property type="match status" value="1"/>
</dbReference>
<dbReference type="PROSITE" id="PS51473">
    <property type="entry name" value="GNK2"/>
    <property type="match status" value="1"/>
</dbReference>
<name>A0A9D5D1C4_9LILI</name>
<evidence type="ECO:0000259" key="3">
    <source>
        <dbReference type="PROSITE" id="PS51473"/>
    </source>
</evidence>
<dbReference type="AlphaFoldDB" id="A0A9D5D1C4"/>
<feature type="domain" description="Gnk2-homologous" evidence="3">
    <location>
        <begin position="8"/>
        <end position="110"/>
    </location>
</feature>
<dbReference type="OrthoDB" id="671329at2759"/>
<dbReference type="InterPro" id="IPR002902">
    <property type="entry name" value="GNK2"/>
</dbReference>
<evidence type="ECO:0000256" key="1">
    <source>
        <dbReference type="ARBA" id="ARBA00022729"/>
    </source>
</evidence>
<dbReference type="Gene3D" id="3.30.430.20">
    <property type="entry name" value="Gnk2 domain, C-X8-C-X2-C motif"/>
    <property type="match status" value="1"/>
</dbReference>
<dbReference type="GO" id="GO:0004672">
    <property type="term" value="F:protein kinase activity"/>
    <property type="evidence" value="ECO:0007669"/>
    <property type="project" value="InterPro"/>
</dbReference>
<keyword evidence="2" id="KW-0677">Repeat</keyword>
<dbReference type="InterPro" id="IPR038408">
    <property type="entry name" value="GNK2_sf"/>
</dbReference>
<evidence type="ECO:0000313" key="5">
    <source>
        <dbReference type="Proteomes" id="UP001085076"/>
    </source>
</evidence>
<organism evidence="4 5">
    <name type="scientific">Dioscorea zingiberensis</name>
    <dbReference type="NCBI Taxonomy" id="325984"/>
    <lineage>
        <taxon>Eukaryota</taxon>
        <taxon>Viridiplantae</taxon>
        <taxon>Streptophyta</taxon>
        <taxon>Embryophyta</taxon>
        <taxon>Tracheophyta</taxon>
        <taxon>Spermatophyta</taxon>
        <taxon>Magnoliopsida</taxon>
        <taxon>Liliopsida</taxon>
        <taxon>Dioscoreales</taxon>
        <taxon>Dioscoreaceae</taxon>
        <taxon>Dioscorea</taxon>
    </lineage>
</organism>
<reference evidence="4" key="2">
    <citation type="journal article" date="2022" name="Hortic Res">
        <title>The genome of Dioscorea zingiberensis sheds light on the biosynthesis, origin and evolution of the medicinally important diosgenin saponins.</title>
        <authorList>
            <person name="Li Y."/>
            <person name="Tan C."/>
            <person name="Li Z."/>
            <person name="Guo J."/>
            <person name="Li S."/>
            <person name="Chen X."/>
            <person name="Wang C."/>
            <person name="Dai X."/>
            <person name="Yang H."/>
            <person name="Song W."/>
            <person name="Hou L."/>
            <person name="Xu J."/>
            <person name="Tong Z."/>
            <person name="Xu A."/>
            <person name="Yuan X."/>
            <person name="Wang W."/>
            <person name="Yang Q."/>
            <person name="Chen L."/>
            <person name="Sun Z."/>
            <person name="Wang K."/>
            <person name="Pan B."/>
            <person name="Chen J."/>
            <person name="Bao Y."/>
            <person name="Liu F."/>
            <person name="Qi X."/>
            <person name="Gang D.R."/>
            <person name="Wen J."/>
            <person name="Li J."/>
        </authorList>
    </citation>
    <scope>NUCLEOTIDE SEQUENCE</scope>
    <source>
        <strain evidence="4">Dzin_1.0</strain>
    </source>
</reference>
<proteinExistence type="predicted"/>
<evidence type="ECO:0000256" key="2">
    <source>
        <dbReference type="ARBA" id="ARBA00022737"/>
    </source>
</evidence>
<dbReference type="Pfam" id="PF01657">
    <property type="entry name" value="Stress-antifung"/>
    <property type="match status" value="1"/>
</dbReference>
<evidence type="ECO:0000313" key="4">
    <source>
        <dbReference type="EMBL" id="KAJ0983293.1"/>
    </source>
</evidence>
<reference evidence="4" key="1">
    <citation type="submission" date="2021-03" db="EMBL/GenBank/DDBJ databases">
        <authorList>
            <person name="Li Z."/>
            <person name="Yang C."/>
        </authorList>
    </citation>
    <scope>NUCLEOTIDE SEQUENCE</scope>
    <source>
        <strain evidence="4">Dzin_1.0</strain>
        <tissue evidence="4">Leaf</tissue>
    </source>
</reference>
<dbReference type="Pfam" id="PF07714">
    <property type="entry name" value="PK_Tyr_Ser-Thr"/>
    <property type="match status" value="1"/>
</dbReference>
<dbReference type="Proteomes" id="UP001085076">
    <property type="component" value="Miscellaneous, Linkage group lg02"/>
</dbReference>
<gene>
    <name evidence="4" type="ORF">J5N97_011548</name>
</gene>
<dbReference type="EMBL" id="JAGGNH010000002">
    <property type="protein sequence ID" value="KAJ0983293.1"/>
    <property type="molecule type" value="Genomic_DNA"/>
</dbReference>
<comment type="caution">
    <text evidence="4">The sequence shown here is derived from an EMBL/GenBank/DDBJ whole genome shotgun (WGS) entry which is preliminary data.</text>
</comment>
<sequence length="314" mass="35486">MVSPSLSDPLYHVCGLSSKYTANSTYESNLLALLPSLVYNGYDQGFYKDTVGRVPDQIHALSLCRGDINASVCRSCLDLARQDALQHCPYNKAAMIYYDSCLLRYSNQNFLNSTDNSDLFLMLKIDDVTDPDNFIKLPSDLVNRTFQYAAFNSSQRFGTGEGREVGELLEADAILGMSCTTPPTQQGIMVIPHRRRYPQWDQEMETRITLRRRRLAKKNPDDTNPEEITSVESILFDLSTLRTATENFSEDKVALVQFTSGYMAPEYAMRGQFSAKSDIFNFGVLVLEILTGRKNSNFLETEQAEDPAKLCKYE</sequence>
<accession>A0A9D5D1C4</accession>
<dbReference type="CDD" id="cd23509">
    <property type="entry name" value="Gnk2-like"/>
    <property type="match status" value="1"/>
</dbReference>